<feature type="domain" description="Fumarylacetoacetase-like C-terminal" evidence="3">
    <location>
        <begin position="76"/>
        <end position="280"/>
    </location>
</feature>
<accession>A0A644ZHB5</accession>
<evidence type="ECO:0000313" key="4">
    <source>
        <dbReference type="EMBL" id="MPM38073.1"/>
    </source>
</evidence>
<reference evidence="4" key="1">
    <citation type="submission" date="2019-08" db="EMBL/GenBank/DDBJ databases">
        <authorList>
            <person name="Kucharzyk K."/>
            <person name="Murdoch R.W."/>
            <person name="Higgins S."/>
            <person name="Loffler F."/>
        </authorList>
    </citation>
    <scope>NUCLEOTIDE SEQUENCE</scope>
</reference>
<proteinExistence type="inferred from homology"/>
<dbReference type="Pfam" id="PF01557">
    <property type="entry name" value="FAA_hydrolase"/>
    <property type="match status" value="1"/>
</dbReference>
<dbReference type="PANTHER" id="PTHR42796">
    <property type="entry name" value="FUMARYLACETOACETATE HYDROLASE DOMAIN-CONTAINING PROTEIN 2A-RELATED"/>
    <property type="match status" value="1"/>
</dbReference>
<protein>
    <recommendedName>
        <fullName evidence="3">Fumarylacetoacetase-like C-terminal domain-containing protein</fullName>
    </recommendedName>
</protein>
<dbReference type="FunFam" id="3.90.850.10:FF:000002">
    <property type="entry name" value="2-hydroxyhepta-2,4-diene-1,7-dioate isomerase"/>
    <property type="match status" value="1"/>
</dbReference>
<sequence>MKLISFEHNGKASFGAVIGTDKVVDLKPAFGGKVADLKDLIAQNLTAQAAEYAQLAKEYLALSDVNLLPVIPNAGQIFCIGLNYGEHVRETGKQITESPVIFMRVNGSQVAHGKDIVRPPESHRLDYEGEIAIVIGKGGRRISEADSWDHIAGYACYNDGSIRDWQVATSQWGPGKNFWRTGGFGPWLVTADEIAPNQNMRLTTRLNGQVMQEATTDMMIHSIPRQIAYISTFIPLQPGDVIVTGTPGGVGNKREPQVFMKPGDVVEIEVDAIGVLRNGICDETVGA</sequence>
<dbReference type="InterPro" id="IPR036663">
    <property type="entry name" value="Fumarylacetoacetase_C_sf"/>
</dbReference>
<dbReference type="SUPFAM" id="SSF56529">
    <property type="entry name" value="FAH"/>
    <property type="match status" value="1"/>
</dbReference>
<dbReference type="GO" id="GO:0046872">
    <property type="term" value="F:metal ion binding"/>
    <property type="evidence" value="ECO:0007669"/>
    <property type="project" value="UniProtKB-KW"/>
</dbReference>
<organism evidence="4">
    <name type="scientific">bioreactor metagenome</name>
    <dbReference type="NCBI Taxonomy" id="1076179"/>
    <lineage>
        <taxon>unclassified sequences</taxon>
        <taxon>metagenomes</taxon>
        <taxon>ecological metagenomes</taxon>
    </lineage>
</organism>
<dbReference type="AlphaFoldDB" id="A0A644ZHB5"/>
<evidence type="ECO:0000256" key="1">
    <source>
        <dbReference type="ARBA" id="ARBA00010211"/>
    </source>
</evidence>
<dbReference type="PANTHER" id="PTHR42796:SF4">
    <property type="entry name" value="FUMARYLACETOACETATE HYDROLASE DOMAIN-CONTAINING PROTEIN 2A"/>
    <property type="match status" value="1"/>
</dbReference>
<dbReference type="InterPro" id="IPR011234">
    <property type="entry name" value="Fumarylacetoacetase-like_C"/>
</dbReference>
<dbReference type="GO" id="GO:0016853">
    <property type="term" value="F:isomerase activity"/>
    <property type="evidence" value="ECO:0007669"/>
    <property type="project" value="UniProtKB-ARBA"/>
</dbReference>
<dbReference type="GO" id="GO:0019752">
    <property type="term" value="P:carboxylic acid metabolic process"/>
    <property type="evidence" value="ECO:0007669"/>
    <property type="project" value="UniProtKB-ARBA"/>
</dbReference>
<comment type="caution">
    <text evidence="4">The sequence shown here is derived from an EMBL/GenBank/DDBJ whole genome shotgun (WGS) entry which is preliminary data.</text>
</comment>
<dbReference type="Gene3D" id="3.90.850.10">
    <property type="entry name" value="Fumarylacetoacetase-like, C-terminal domain"/>
    <property type="match status" value="1"/>
</dbReference>
<dbReference type="InterPro" id="IPR051121">
    <property type="entry name" value="FAH"/>
</dbReference>
<gene>
    <name evidence="4" type="primary">yisK_9</name>
    <name evidence="4" type="ORF">SDC9_84696</name>
</gene>
<comment type="similarity">
    <text evidence="1">Belongs to the FAH family.</text>
</comment>
<name>A0A644ZHB5_9ZZZZ</name>
<dbReference type="EMBL" id="VSSQ01008162">
    <property type="protein sequence ID" value="MPM38073.1"/>
    <property type="molecule type" value="Genomic_DNA"/>
</dbReference>
<evidence type="ECO:0000259" key="3">
    <source>
        <dbReference type="Pfam" id="PF01557"/>
    </source>
</evidence>
<evidence type="ECO:0000256" key="2">
    <source>
        <dbReference type="ARBA" id="ARBA00022723"/>
    </source>
</evidence>
<keyword evidence="2" id="KW-0479">Metal-binding</keyword>